<dbReference type="InterPro" id="IPR051795">
    <property type="entry name" value="Glycosyl_Hydrlase_43"/>
</dbReference>
<reference evidence="6 7" key="1">
    <citation type="submission" date="2024-09" db="EMBL/GenBank/DDBJ databases">
        <authorList>
            <person name="Sun Q."/>
            <person name="Mori K."/>
        </authorList>
    </citation>
    <scope>NUCLEOTIDE SEQUENCE [LARGE SCALE GENOMIC DNA]</scope>
    <source>
        <strain evidence="6 7">CECT 8300</strain>
    </source>
</reference>
<dbReference type="CDD" id="cd09001">
    <property type="entry name" value="GH43_FsAxh1-like"/>
    <property type="match status" value="1"/>
</dbReference>
<keyword evidence="2 4" id="KW-0378">Hydrolase</keyword>
<evidence type="ECO:0000256" key="1">
    <source>
        <dbReference type="ARBA" id="ARBA00009865"/>
    </source>
</evidence>
<dbReference type="Pfam" id="PF17851">
    <property type="entry name" value="GH43_C2"/>
    <property type="match status" value="1"/>
</dbReference>
<dbReference type="Gene3D" id="2.115.10.20">
    <property type="entry name" value="Glycosyl hydrolase domain, family 43"/>
    <property type="match status" value="1"/>
</dbReference>
<evidence type="ECO:0000256" key="2">
    <source>
        <dbReference type="ARBA" id="ARBA00022801"/>
    </source>
</evidence>
<proteinExistence type="inferred from homology"/>
<keyword evidence="7" id="KW-1185">Reference proteome</keyword>
<protein>
    <submittedName>
        <fullName evidence="6">Glycoside hydrolase 43 family protein</fullName>
    </submittedName>
</protein>
<comment type="caution">
    <text evidence="6">The sequence shown here is derived from an EMBL/GenBank/DDBJ whole genome shotgun (WGS) entry which is preliminary data.</text>
</comment>
<evidence type="ECO:0000259" key="5">
    <source>
        <dbReference type="Pfam" id="PF17851"/>
    </source>
</evidence>
<dbReference type="Proteomes" id="UP001589590">
    <property type="component" value="Unassembled WGS sequence"/>
</dbReference>
<gene>
    <name evidence="6" type="ORF">ACFFU1_17885</name>
</gene>
<dbReference type="EMBL" id="JBHMFA010000034">
    <property type="protein sequence ID" value="MFB9106784.1"/>
    <property type="molecule type" value="Genomic_DNA"/>
</dbReference>
<dbReference type="RefSeq" id="WP_290267964.1">
    <property type="nucleotide sequence ID" value="NZ_JAUFQP010000001.1"/>
</dbReference>
<dbReference type="PANTHER" id="PTHR42812">
    <property type="entry name" value="BETA-XYLOSIDASE"/>
    <property type="match status" value="1"/>
</dbReference>
<dbReference type="InterPro" id="IPR013320">
    <property type="entry name" value="ConA-like_dom_sf"/>
</dbReference>
<evidence type="ECO:0000313" key="7">
    <source>
        <dbReference type="Proteomes" id="UP001589590"/>
    </source>
</evidence>
<evidence type="ECO:0000256" key="3">
    <source>
        <dbReference type="ARBA" id="ARBA00023295"/>
    </source>
</evidence>
<dbReference type="Gene3D" id="2.60.120.200">
    <property type="match status" value="1"/>
</dbReference>
<dbReference type="Pfam" id="PF04616">
    <property type="entry name" value="Glyco_hydro_43"/>
    <property type="match status" value="1"/>
</dbReference>
<dbReference type="SUPFAM" id="SSF49899">
    <property type="entry name" value="Concanavalin A-like lectins/glucanases"/>
    <property type="match status" value="1"/>
</dbReference>
<comment type="similarity">
    <text evidence="1 4">Belongs to the glycosyl hydrolase 43 family.</text>
</comment>
<dbReference type="PANTHER" id="PTHR42812:SF12">
    <property type="entry name" value="BETA-XYLOSIDASE-RELATED"/>
    <property type="match status" value="1"/>
</dbReference>
<dbReference type="InterPro" id="IPR041542">
    <property type="entry name" value="GH43_C2"/>
</dbReference>
<dbReference type="SUPFAM" id="SSF75005">
    <property type="entry name" value="Arabinanase/levansucrase/invertase"/>
    <property type="match status" value="1"/>
</dbReference>
<feature type="domain" description="Beta-xylosidase C-terminal Concanavalin A-like" evidence="5">
    <location>
        <begin position="363"/>
        <end position="565"/>
    </location>
</feature>
<name>A0ABV5H4F2_9FLAO</name>
<evidence type="ECO:0000256" key="4">
    <source>
        <dbReference type="RuleBase" id="RU361187"/>
    </source>
</evidence>
<dbReference type="InterPro" id="IPR023296">
    <property type="entry name" value="Glyco_hydro_beta-prop_sf"/>
</dbReference>
<sequence length="576" mass="65914">MKKIVMTSFIFIITLFVSKAQQIGSWGDQGDGTYKNPILNADYPDVDVEKVGDTYYMISSKQHMSPGMVILESKDMVNWTTVGHVWESLSWVKKYDWNQMNGYALGVWAGDLAYHDGTWYCYVIDRNYGLFMSSAKDIRGPWTEPHLMLPPNEVLDDPAVYWDEENHQAYMICNTGKFKKSKENTAEGNENQLYKMSWDGKEILDSGEVIYTGPGAEAAKIYNINDTWYILMSEWYVKKPRRSKKIDSPENDRKQIVLRSTTNSIYGPYEKKIVFERGNGIERSCSQGALMQAPDNTWWYTHQLIQNIATPFQGRPQLLQPVNWVDGWPIIGEDIDNDGIGEPVLQHKKSIQGFPIDAPSTDDDFSNTTLGRQWEWNHNPRNSHWSLTERPGWLRLKASMPLPEETTNGPGNNNWSESTGTTFPFWRASNTISQRIMGNTTGAAVAKFDISQMAIGQRAGFVRFGGVYHVLGIYVDNLGGRNLFYVNKDGEETKGPKIKSNDLFIRTSNTGNQAYFEYSLDGNKYEKFGPQFTLKFGNWTGDRLGFFCWNDKEEQGVIDIDWFTYDYDGPKGVYKK</sequence>
<dbReference type="GO" id="GO:0016787">
    <property type="term" value="F:hydrolase activity"/>
    <property type="evidence" value="ECO:0007669"/>
    <property type="project" value="UniProtKB-KW"/>
</dbReference>
<evidence type="ECO:0000313" key="6">
    <source>
        <dbReference type="EMBL" id="MFB9106784.1"/>
    </source>
</evidence>
<keyword evidence="3 4" id="KW-0326">Glycosidase</keyword>
<accession>A0ABV5H4F2</accession>
<organism evidence="6 7">
    <name type="scientific">Algibacter miyuki</name>
    <dbReference type="NCBI Taxonomy" id="1306933"/>
    <lineage>
        <taxon>Bacteria</taxon>
        <taxon>Pseudomonadati</taxon>
        <taxon>Bacteroidota</taxon>
        <taxon>Flavobacteriia</taxon>
        <taxon>Flavobacteriales</taxon>
        <taxon>Flavobacteriaceae</taxon>
        <taxon>Algibacter</taxon>
    </lineage>
</organism>
<dbReference type="InterPro" id="IPR006710">
    <property type="entry name" value="Glyco_hydro_43"/>
</dbReference>